<dbReference type="Pfam" id="PF02222">
    <property type="entry name" value="ATP-grasp"/>
    <property type="match status" value="1"/>
</dbReference>
<evidence type="ECO:0000256" key="1">
    <source>
        <dbReference type="ARBA" id="ARBA00011738"/>
    </source>
</evidence>
<feature type="binding site" evidence="8">
    <location>
        <position position="296"/>
    </location>
    <ligand>
        <name>N(1)-(5-phospho-beta-D-ribosyl)glycinamide</name>
        <dbReference type="ChEBI" id="CHEBI:143788"/>
    </ligand>
</feature>
<feature type="binding site" evidence="8">
    <location>
        <begin position="164"/>
        <end position="169"/>
    </location>
    <ligand>
        <name>ATP</name>
        <dbReference type="ChEBI" id="CHEBI:30616"/>
    </ligand>
</feature>
<dbReference type="RefSeq" id="WP_091998540.1">
    <property type="nucleotide sequence ID" value="NZ_FMYQ01000014.1"/>
</dbReference>
<evidence type="ECO:0000313" key="10">
    <source>
        <dbReference type="EMBL" id="SDD10208.1"/>
    </source>
</evidence>
<keyword evidence="3 8" id="KW-0479">Metal-binding</keyword>
<dbReference type="GO" id="GO:0005829">
    <property type="term" value="C:cytosol"/>
    <property type="evidence" value="ECO:0007669"/>
    <property type="project" value="TreeGrafter"/>
</dbReference>
<keyword evidence="2 8" id="KW-0436">Ligase</keyword>
<evidence type="ECO:0000256" key="2">
    <source>
        <dbReference type="ARBA" id="ARBA00022598"/>
    </source>
</evidence>
<reference evidence="11" key="1">
    <citation type="submission" date="2016-09" db="EMBL/GenBank/DDBJ databases">
        <authorList>
            <person name="Varghese N."/>
            <person name="Submissions S."/>
        </authorList>
    </citation>
    <scope>NUCLEOTIDE SEQUENCE [LARGE SCALE GENOMIC DNA]</scope>
    <source>
        <strain evidence="11">TNe-862</strain>
    </source>
</reference>
<feature type="binding site" evidence="8">
    <location>
        <begin position="372"/>
        <end position="373"/>
    </location>
    <ligand>
        <name>N(1)-(5-phospho-beta-D-ribosyl)glycinamide</name>
        <dbReference type="ChEBI" id="CHEBI:143788"/>
    </ligand>
</feature>
<protein>
    <recommendedName>
        <fullName evidence="8">Formate-dependent phosphoribosylglycinamide formyltransferase</fullName>
        <ecNumber evidence="8">6.3.1.21</ecNumber>
    </recommendedName>
    <alternativeName>
        <fullName evidence="8">5'-phosphoribosylglycinamide transformylase 2</fullName>
    </alternativeName>
    <alternativeName>
        <fullName evidence="8">Formate-dependent GAR transformylase</fullName>
    </alternativeName>
    <alternativeName>
        <fullName evidence="8">GAR transformylase 2</fullName>
        <shortName evidence="8">GART 2</shortName>
    </alternativeName>
    <alternativeName>
        <fullName evidence="8">Non-folate glycinamide ribonucleotide transformylase</fullName>
    </alternativeName>
    <alternativeName>
        <fullName evidence="8">Phosphoribosylglycinamide formyltransferase 2</fullName>
    </alternativeName>
</protein>
<dbReference type="UniPathway" id="UPA00074">
    <property type="reaction ID" value="UER00127"/>
</dbReference>
<dbReference type="GO" id="GO:0004644">
    <property type="term" value="F:phosphoribosylglycinamide formyltransferase activity"/>
    <property type="evidence" value="ECO:0007669"/>
    <property type="project" value="UniProtKB-UniRule"/>
</dbReference>
<dbReference type="InterPro" id="IPR011761">
    <property type="entry name" value="ATP-grasp"/>
</dbReference>
<keyword evidence="4 8" id="KW-0547">Nucleotide-binding</keyword>
<feature type="binding site" evidence="8">
    <location>
        <position position="159"/>
    </location>
    <ligand>
        <name>ATP</name>
        <dbReference type="ChEBI" id="CHEBI:30616"/>
    </ligand>
</feature>
<dbReference type="PROSITE" id="PS50975">
    <property type="entry name" value="ATP_GRASP"/>
    <property type="match status" value="1"/>
</dbReference>
<comment type="subunit">
    <text evidence="1 8">Homodimer.</text>
</comment>
<feature type="domain" description="ATP-grasp" evidence="9">
    <location>
        <begin position="123"/>
        <end position="318"/>
    </location>
</feature>
<sequence>MQTRPRIGTPLSASATRVMLLGAGELGKEVIIALQRLGVEVIAVDRYENAPGHQVAHRAHVIDMADPKALRALIDAERPHLVVPEIEAIATDALAAVEAEGVAEVIPTARAAQLTMNREGIRRLAAEELGLATSPYAFADSLDELKAGVAKVGYPCVVKPVMSSSGKGQSVVRGEADVERAWEYALAGGRVNRGRVIVEGFIHFDYEITQLTVRAIDAISGQVQTYFCDPIGHLQVDGDYVESWQPQPMSAKALERSREISRKVTEALGGRGLFGVELFVRGDEVWFSEVSPRPHDTGLVTLASQRFSEFELHARAILGLPVDTTAREPGASAVIYGGMDARGIAFEGVAQALAVPGADLRLFGKPESFVKRRMGVALATGADTDEARSRARAAAAAVHPVPGDASK</sequence>
<comment type="function">
    <text evidence="8">Involved in the de novo purine biosynthesis. Catalyzes the transfer of formate to 5-phospho-ribosyl-glycinamide (GAR), producing 5-phospho-ribosyl-N-formylglycinamide (FGAR). Formate is provided by PurU via hydrolysis of 10-formyl-tetrahydrofolate.</text>
</comment>
<dbReference type="InterPro" id="IPR003135">
    <property type="entry name" value="ATP-grasp_carboxylate-amine"/>
</dbReference>
<evidence type="ECO:0000313" key="11">
    <source>
        <dbReference type="Proteomes" id="UP000198908"/>
    </source>
</evidence>
<dbReference type="HAMAP" id="MF_01643">
    <property type="entry name" value="PurT"/>
    <property type="match status" value="1"/>
</dbReference>
<dbReference type="InterPro" id="IPR013815">
    <property type="entry name" value="ATP_grasp_subdomain_1"/>
</dbReference>
<dbReference type="InterPro" id="IPR048740">
    <property type="entry name" value="PurT_C"/>
</dbReference>
<feature type="binding site" evidence="8">
    <location>
        <position position="85"/>
    </location>
    <ligand>
        <name>N(1)-(5-phospho-beta-D-ribosyl)glycinamide</name>
        <dbReference type="ChEBI" id="CHEBI:143788"/>
    </ligand>
</feature>
<dbReference type="NCBIfam" id="TIGR01142">
    <property type="entry name" value="purT"/>
    <property type="match status" value="1"/>
</dbReference>
<dbReference type="OrthoDB" id="9804625at2"/>
<keyword evidence="7 8" id="KW-0460">Magnesium</keyword>
<feature type="binding site" evidence="8">
    <location>
        <position position="118"/>
    </location>
    <ligand>
        <name>ATP</name>
        <dbReference type="ChEBI" id="CHEBI:30616"/>
    </ligand>
</feature>
<dbReference type="GO" id="GO:0043815">
    <property type="term" value="F:phosphoribosylglycinamide formyltransferase 2 activity"/>
    <property type="evidence" value="ECO:0007669"/>
    <property type="project" value="UniProtKB-UniRule"/>
</dbReference>
<dbReference type="PANTHER" id="PTHR43055:SF1">
    <property type="entry name" value="FORMATE-DEPENDENT PHOSPHORIBOSYLGLYCINAMIDE FORMYLTRANSFERASE"/>
    <property type="match status" value="1"/>
</dbReference>
<feature type="binding site" evidence="8">
    <location>
        <begin position="199"/>
        <end position="202"/>
    </location>
    <ligand>
        <name>ATP</name>
        <dbReference type="ChEBI" id="CHEBI:30616"/>
    </ligand>
</feature>
<keyword evidence="11" id="KW-1185">Reference proteome</keyword>
<feature type="binding site" evidence="8">
    <location>
        <position position="289"/>
    </location>
    <ligand>
        <name>Mg(2+)</name>
        <dbReference type="ChEBI" id="CHEBI:18420"/>
    </ligand>
</feature>
<dbReference type="GO" id="GO:0005524">
    <property type="term" value="F:ATP binding"/>
    <property type="evidence" value="ECO:0007669"/>
    <property type="project" value="UniProtKB-UniRule"/>
</dbReference>
<feature type="binding site" evidence="8">
    <location>
        <position position="365"/>
    </location>
    <ligand>
        <name>N(1)-(5-phospho-beta-D-ribosyl)glycinamide</name>
        <dbReference type="ChEBI" id="CHEBI:143788"/>
    </ligand>
</feature>
<dbReference type="GO" id="GO:0000287">
    <property type="term" value="F:magnesium ion binding"/>
    <property type="evidence" value="ECO:0007669"/>
    <property type="project" value="UniProtKB-UniRule"/>
</dbReference>
<dbReference type="Gene3D" id="3.40.50.20">
    <property type="match status" value="1"/>
</dbReference>
<keyword evidence="10" id="KW-0808">Transferase</keyword>
<dbReference type="GO" id="GO:0006189">
    <property type="term" value="P:'de novo' IMP biosynthetic process"/>
    <property type="evidence" value="ECO:0007669"/>
    <property type="project" value="UniProtKB-UniRule"/>
</dbReference>
<proteinExistence type="inferred from homology"/>
<name>A0A1G6S054_9BURK</name>
<keyword evidence="5 8" id="KW-0658">Purine biosynthesis</keyword>
<dbReference type="Pfam" id="PF21244">
    <property type="entry name" value="PurT_C"/>
    <property type="match status" value="1"/>
</dbReference>
<dbReference type="Gene3D" id="3.30.1490.20">
    <property type="entry name" value="ATP-grasp fold, A domain"/>
    <property type="match status" value="1"/>
</dbReference>
<dbReference type="EC" id="6.3.1.21" evidence="8"/>
<dbReference type="PANTHER" id="PTHR43055">
    <property type="entry name" value="FORMATE-DEPENDENT PHOSPHORIBOSYLGLYCINAMIDE FORMYLTRANSFERASE"/>
    <property type="match status" value="1"/>
</dbReference>
<evidence type="ECO:0000256" key="3">
    <source>
        <dbReference type="ARBA" id="ARBA00022723"/>
    </source>
</evidence>
<dbReference type="Pfam" id="PF22660">
    <property type="entry name" value="RS_preATP-grasp-like"/>
    <property type="match status" value="1"/>
</dbReference>
<feature type="binding site" evidence="8">
    <location>
        <position position="277"/>
    </location>
    <ligand>
        <name>Mg(2+)</name>
        <dbReference type="ChEBI" id="CHEBI:18420"/>
    </ligand>
</feature>
<comment type="pathway">
    <text evidence="8">Purine metabolism; IMP biosynthesis via de novo pathway; N(2)-formyl-N(1)-(5-phospho-D-ribosyl)glycinamide from N(1)-(5-phospho-D-ribosyl)glycinamide (formate route): step 1/1.</text>
</comment>
<dbReference type="SUPFAM" id="SSF51246">
    <property type="entry name" value="Rudiment single hybrid motif"/>
    <property type="match status" value="1"/>
</dbReference>
<dbReference type="Proteomes" id="UP000198908">
    <property type="component" value="Unassembled WGS sequence"/>
</dbReference>
<keyword evidence="6 8" id="KW-0067">ATP-binding</keyword>
<comment type="similarity">
    <text evidence="8">Belongs to the PurK/PurT family.</text>
</comment>
<dbReference type="InterPro" id="IPR054350">
    <property type="entry name" value="PurT/PurK_preATP-grasp"/>
</dbReference>
<accession>A0A1G6S054</accession>
<gene>
    <name evidence="8" type="primary">purT</name>
    <name evidence="10" type="ORF">SAMN05421548_114100</name>
</gene>
<evidence type="ECO:0000259" key="9">
    <source>
        <dbReference type="PROSITE" id="PS50975"/>
    </source>
</evidence>
<dbReference type="SUPFAM" id="SSF56059">
    <property type="entry name" value="Glutathione synthetase ATP-binding domain-like"/>
    <property type="match status" value="1"/>
</dbReference>
<dbReference type="FunFam" id="3.30.1490.20:FF:000013">
    <property type="entry name" value="Formate-dependent phosphoribosylglycinamide formyltransferase"/>
    <property type="match status" value="1"/>
</dbReference>
<dbReference type="SUPFAM" id="SSF52440">
    <property type="entry name" value="PreATP-grasp domain"/>
    <property type="match status" value="1"/>
</dbReference>
<organism evidence="10 11">
    <name type="scientific">Paraburkholderia lycopersici</name>
    <dbReference type="NCBI Taxonomy" id="416944"/>
    <lineage>
        <taxon>Bacteria</taxon>
        <taxon>Pseudomonadati</taxon>
        <taxon>Pseudomonadota</taxon>
        <taxon>Betaproteobacteria</taxon>
        <taxon>Burkholderiales</taxon>
        <taxon>Burkholderiaceae</taxon>
        <taxon>Paraburkholderia</taxon>
    </lineage>
</organism>
<evidence type="ECO:0000256" key="8">
    <source>
        <dbReference type="HAMAP-Rule" id="MF_01643"/>
    </source>
</evidence>
<dbReference type="EMBL" id="FMYQ01000014">
    <property type="protein sequence ID" value="SDD10208.1"/>
    <property type="molecule type" value="Genomic_DNA"/>
</dbReference>
<dbReference type="STRING" id="416944.SAMN05421548_114100"/>
<feature type="binding site" evidence="8">
    <location>
        <begin position="25"/>
        <end position="26"/>
    </location>
    <ligand>
        <name>N(1)-(5-phospho-beta-D-ribosyl)glycinamide</name>
        <dbReference type="ChEBI" id="CHEBI:143788"/>
    </ligand>
</feature>
<dbReference type="AlphaFoldDB" id="A0A1G6S054"/>
<dbReference type="InterPro" id="IPR016185">
    <property type="entry name" value="PreATP-grasp_dom_sf"/>
</dbReference>
<dbReference type="InterPro" id="IPR011054">
    <property type="entry name" value="Rudment_hybrid_motif"/>
</dbReference>
<comment type="catalytic activity">
    <reaction evidence="8">
        <text>N(1)-(5-phospho-beta-D-ribosyl)glycinamide + formate + ATP = N(2)-formyl-N(1)-(5-phospho-beta-D-ribosyl)glycinamide + ADP + phosphate + H(+)</text>
        <dbReference type="Rhea" id="RHEA:24829"/>
        <dbReference type="ChEBI" id="CHEBI:15378"/>
        <dbReference type="ChEBI" id="CHEBI:15740"/>
        <dbReference type="ChEBI" id="CHEBI:30616"/>
        <dbReference type="ChEBI" id="CHEBI:43474"/>
        <dbReference type="ChEBI" id="CHEBI:143788"/>
        <dbReference type="ChEBI" id="CHEBI:147286"/>
        <dbReference type="ChEBI" id="CHEBI:456216"/>
        <dbReference type="EC" id="6.3.1.21"/>
    </reaction>
</comment>
<dbReference type="InterPro" id="IPR005862">
    <property type="entry name" value="PurT"/>
</dbReference>
<evidence type="ECO:0000256" key="4">
    <source>
        <dbReference type="ARBA" id="ARBA00022741"/>
    </source>
</evidence>
<evidence type="ECO:0000256" key="7">
    <source>
        <dbReference type="ARBA" id="ARBA00022842"/>
    </source>
</evidence>
<evidence type="ECO:0000256" key="5">
    <source>
        <dbReference type="ARBA" id="ARBA00022755"/>
    </source>
</evidence>
<feature type="binding site" evidence="8">
    <location>
        <position position="207"/>
    </location>
    <ligand>
        <name>ATP</name>
        <dbReference type="ChEBI" id="CHEBI:30616"/>
    </ligand>
</feature>
<dbReference type="Gene3D" id="3.30.470.20">
    <property type="entry name" value="ATP-grasp fold, B domain"/>
    <property type="match status" value="1"/>
</dbReference>
<dbReference type="FunFam" id="3.40.50.20:FF:000007">
    <property type="entry name" value="Formate-dependent phosphoribosylglycinamide formyltransferase"/>
    <property type="match status" value="1"/>
</dbReference>
<dbReference type="NCBIfam" id="NF006766">
    <property type="entry name" value="PRK09288.1"/>
    <property type="match status" value="1"/>
</dbReference>
<evidence type="ECO:0000256" key="6">
    <source>
        <dbReference type="ARBA" id="ARBA00022840"/>
    </source>
</evidence>